<dbReference type="Proteomes" id="UP000306147">
    <property type="component" value="Unassembled WGS sequence"/>
</dbReference>
<organism evidence="2 3">
    <name type="scientific">Sphingomonas gei</name>
    <dbReference type="NCBI Taxonomy" id="1395960"/>
    <lineage>
        <taxon>Bacteria</taxon>
        <taxon>Pseudomonadati</taxon>
        <taxon>Pseudomonadota</taxon>
        <taxon>Alphaproteobacteria</taxon>
        <taxon>Sphingomonadales</taxon>
        <taxon>Sphingomonadaceae</taxon>
        <taxon>Sphingomonas</taxon>
    </lineage>
</organism>
<proteinExistence type="predicted"/>
<evidence type="ECO:0000313" key="2">
    <source>
        <dbReference type="EMBL" id="TGX54851.1"/>
    </source>
</evidence>
<protein>
    <submittedName>
        <fullName evidence="2">DUF2029 domain-containing protein</fullName>
    </submittedName>
</protein>
<dbReference type="OrthoDB" id="3348156at2"/>
<sequence>MGWALPRDVNWRIAALWLALALTCSAGWLFKGHCVPGGWTEAEQYTTGCYNDVMPFWQGRAVDQGKIPYFETRMEYPVVTGAQIWAEGSATRLLFGKHARDFHFLGVAVIANALLAALVLKWFLAAGMDARRLWGWALAPPLVLYVGHNWDMAATALAVGAVLLARDGRLVPAAAAAGLGTAAKLFPVLALPLIGLSALFGDARPWPQRLVRAATLSAAAIGVWVLVNLPVALFARENWSEFYRFSQGRAGTVAATWDVLANMGWWYTGIAERNLYAAIAFVTGFALIVGLGWRRHRAHLWVLFTPVLAWFMLTNKVYSPQFDLWLYPLLLMTAPRLWPVALFVLGDVAAYFAEFWWFAGMEQGWPATTPTHVAIVAGVRAAAMLWIIGECVLRAPPVWLVDGPPLSRRRGCAD</sequence>
<keyword evidence="1" id="KW-1133">Transmembrane helix</keyword>
<keyword evidence="1" id="KW-0472">Membrane</keyword>
<feature type="transmembrane region" description="Helical" evidence="1">
    <location>
        <begin position="275"/>
        <end position="293"/>
    </location>
</feature>
<evidence type="ECO:0000313" key="3">
    <source>
        <dbReference type="Proteomes" id="UP000306147"/>
    </source>
</evidence>
<feature type="transmembrane region" description="Helical" evidence="1">
    <location>
        <begin position="338"/>
        <end position="359"/>
    </location>
</feature>
<name>A0A4S1XFJ7_9SPHN</name>
<gene>
    <name evidence="2" type="ORF">E5A73_05225</name>
</gene>
<reference evidence="2 3" key="1">
    <citation type="submission" date="2019-04" db="EMBL/GenBank/DDBJ databases">
        <title>Sphingomonas psychrotolerans sp. nov., isolated from soil in the Tianshan Mountains, Xinjiang, China.</title>
        <authorList>
            <person name="Luo Y."/>
            <person name="Sheng H."/>
        </authorList>
    </citation>
    <scope>NUCLEOTIDE SEQUENCE [LARGE SCALE GENOMIC DNA]</scope>
    <source>
        <strain evidence="2 3">ZFGT-11</strain>
    </source>
</reference>
<evidence type="ECO:0000256" key="1">
    <source>
        <dbReference type="SAM" id="Phobius"/>
    </source>
</evidence>
<dbReference type="EMBL" id="SRXT01000002">
    <property type="protein sequence ID" value="TGX54851.1"/>
    <property type="molecule type" value="Genomic_DNA"/>
</dbReference>
<dbReference type="RefSeq" id="WP_135962746.1">
    <property type="nucleotide sequence ID" value="NZ_SRXT01000002.1"/>
</dbReference>
<feature type="transmembrane region" description="Helical" evidence="1">
    <location>
        <begin position="102"/>
        <end position="124"/>
    </location>
</feature>
<feature type="transmembrane region" description="Helical" evidence="1">
    <location>
        <begin position="136"/>
        <end position="165"/>
    </location>
</feature>
<keyword evidence="3" id="KW-1185">Reference proteome</keyword>
<keyword evidence="1" id="KW-0812">Transmembrane</keyword>
<accession>A0A4S1XFJ7</accession>
<feature type="transmembrane region" description="Helical" evidence="1">
    <location>
        <begin position="213"/>
        <end position="235"/>
    </location>
</feature>
<comment type="caution">
    <text evidence="2">The sequence shown here is derived from an EMBL/GenBank/DDBJ whole genome shotgun (WGS) entry which is preliminary data.</text>
</comment>
<feature type="transmembrane region" description="Helical" evidence="1">
    <location>
        <begin position="300"/>
        <end position="318"/>
    </location>
</feature>
<dbReference type="AlphaFoldDB" id="A0A4S1XFJ7"/>
<feature type="transmembrane region" description="Helical" evidence="1">
    <location>
        <begin position="185"/>
        <end position="201"/>
    </location>
</feature>